<evidence type="ECO:0000259" key="1">
    <source>
        <dbReference type="PROSITE" id="PS51212"/>
    </source>
</evidence>
<dbReference type="SMART" id="SM00321">
    <property type="entry name" value="WSC"/>
    <property type="match status" value="1"/>
</dbReference>
<proteinExistence type="predicted"/>
<sequence>MADEIETVDMYDYPCNAGYTKTCCAEIYNRCGLWGNCTGPETALPQPYYPQFLAPGWSSFEVCAVDNAARVFTDVTVLYLPGNTPYECTLQCTGYAYAGVEYGDECYCGRGLVGGEAPPAANVSECDVLCTGDYTLSCGGPWRIQIYQFEVV</sequence>
<dbReference type="PROSITE" id="PS51212">
    <property type="entry name" value="WSC"/>
    <property type="match status" value="1"/>
</dbReference>
<dbReference type="Proteomes" id="UP000703269">
    <property type="component" value="Unassembled WGS sequence"/>
</dbReference>
<protein>
    <submittedName>
        <fullName evidence="2">WSC domain-containing protein</fullName>
    </submittedName>
</protein>
<reference evidence="2 3" key="1">
    <citation type="submission" date="2021-08" db="EMBL/GenBank/DDBJ databases">
        <title>Draft Genome Sequence of Phanerochaete sordida strain YK-624.</title>
        <authorList>
            <person name="Mori T."/>
            <person name="Dohra H."/>
            <person name="Suzuki T."/>
            <person name="Kawagishi H."/>
            <person name="Hirai H."/>
        </authorList>
    </citation>
    <scope>NUCLEOTIDE SEQUENCE [LARGE SCALE GENOMIC DNA]</scope>
    <source>
        <strain evidence="2 3">YK-624</strain>
    </source>
</reference>
<keyword evidence="3" id="KW-1185">Reference proteome</keyword>
<evidence type="ECO:0000313" key="2">
    <source>
        <dbReference type="EMBL" id="GJE90202.1"/>
    </source>
</evidence>
<organism evidence="2 3">
    <name type="scientific">Phanerochaete sordida</name>
    <dbReference type="NCBI Taxonomy" id="48140"/>
    <lineage>
        <taxon>Eukaryota</taxon>
        <taxon>Fungi</taxon>
        <taxon>Dikarya</taxon>
        <taxon>Basidiomycota</taxon>
        <taxon>Agaricomycotina</taxon>
        <taxon>Agaricomycetes</taxon>
        <taxon>Polyporales</taxon>
        <taxon>Phanerochaetaceae</taxon>
        <taxon>Phanerochaete</taxon>
    </lineage>
</organism>
<gene>
    <name evidence="2" type="ORF">PsYK624_063280</name>
</gene>
<name>A0A9P3G6J6_9APHY</name>
<dbReference type="OrthoDB" id="5985073at2759"/>
<dbReference type="AlphaFoldDB" id="A0A9P3G6J6"/>
<dbReference type="Pfam" id="PF01822">
    <property type="entry name" value="WSC"/>
    <property type="match status" value="1"/>
</dbReference>
<dbReference type="EMBL" id="BPQB01000015">
    <property type="protein sequence ID" value="GJE90202.1"/>
    <property type="molecule type" value="Genomic_DNA"/>
</dbReference>
<evidence type="ECO:0000313" key="3">
    <source>
        <dbReference type="Proteomes" id="UP000703269"/>
    </source>
</evidence>
<accession>A0A9P3G6J6</accession>
<dbReference type="InterPro" id="IPR002889">
    <property type="entry name" value="WSC_carb-bd"/>
</dbReference>
<feature type="domain" description="WSC" evidence="1">
    <location>
        <begin position="57"/>
        <end position="150"/>
    </location>
</feature>
<comment type="caution">
    <text evidence="2">The sequence shown here is derived from an EMBL/GenBank/DDBJ whole genome shotgun (WGS) entry which is preliminary data.</text>
</comment>